<keyword evidence="3" id="KW-1185">Reference proteome</keyword>
<feature type="compositionally biased region" description="Basic residues" evidence="1">
    <location>
        <begin position="468"/>
        <end position="480"/>
    </location>
</feature>
<proteinExistence type="predicted"/>
<sequence length="480" mass="53599">MPPRRSTKRAYSEPPVDEESTKKRKPANSKREVSPSPSSSDFSPDEGESHSPLAPEDPNYVDYSVMSQGDQHEGSSRPPRQQRWKHNGDEPITDPVLVPEGWNANELDLDVNDIDSQIERCVERISDRILPDFFKFRLSQYERRRAARDEMVHSEPAGLSWDIVRRLNHLKEIETHLNANRDPDNQLPNVKALIKAYREGKLGWSRGWVSYWSNGVQLNEPLKFDAEFHKNLAKQYDTTKAWWVEGLLPPGHSNLGAFHWFLPHTPLHSVEFPVDISADSQLNGLTGINIWTCHDTGADIMAIPQCHIDQLEAMGLPVYVQGYNIMDIPGGSSCHKVVEVDVRLTDPKGGPLSHWMRVQACVMQSLLGPKFGMPLSGPFLRFALYTATCPDGRGLLYVCDNMRDLRKLPALPNDFVRRAPPHLPTAPPAPGGGQPPVFLMQQVNAAKLPAVPAPILQLPPKAPTAPAKRGRKKKGKGVGP</sequence>
<evidence type="ECO:0000313" key="2">
    <source>
        <dbReference type="EMBL" id="OQE30829.1"/>
    </source>
</evidence>
<feature type="region of interest" description="Disordered" evidence="1">
    <location>
        <begin position="456"/>
        <end position="480"/>
    </location>
</feature>
<dbReference type="EMBL" id="MLQL01000002">
    <property type="protein sequence ID" value="OQE30829.1"/>
    <property type="molecule type" value="Genomic_DNA"/>
</dbReference>
<feature type="region of interest" description="Disordered" evidence="1">
    <location>
        <begin position="1"/>
        <end position="98"/>
    </location>
</feature>
<evidence type="ECO:0000256" key="1">
    <source>
        <dbReference type="SAM" id="MobiDB-lite"/>
    </source>
</evidence>
<reference evidence="3" key="1">
    <citation type="journal article" date="2017" name="Nat. Microbiol.">
        <title>Global analysis of biosynthetic gene clusters reveals vast potential of secondary metabolite production in Penicillium species.</title>
        <authorList>
            <person name="Nielsen J.C."/>
            <person name="Grijseels S."/>
            <person name="Prigent S."/>
            <person name="Ji B."/>
            <person name="Dainat J."/>
            <person name="Nielsen K.F."/>
            <person name="Frisvad J.C."/>
            <person name="Workman M."/>
            <person name="Nielsen J."/>
        </authorList>
    </citation>
    <scope>NUCLEOTIDE SEQUENCE [LARGE SCALE GENOMIC DNA]</scope>
    <source>
        <strain evidence="3">IBT 14082</strain>
    </source>
</reference>
<dbReference type="AlphaFoldDB" id="A0A1V6TYD1"/>
<dbReference type="STRING" id="254877.A0A1V6TYD1"/>
<accession>A0A1V6TYD1</accession>
<dbReference type="Proteomes" id="UP000191342">
    <property type="component" value="Unassembled WGS sequence"/>
</dbReference>
<organism evidence="2 3">
    <name type="scientific">Penicillium flavigenum</name>
    <dbReference type="NCBI Taxonomy" id="254877"/>
    <lineage>
        <taxon>Eukaryota</taxon>
        <taxon>Fungi</taxon>
        <taxon>Dikarya</taxon>
        <taxon>Ascomycota</taxon>
        <taxon>Pezizomycotina</taxon>
        <taxon>Eurotiomycetes</taxon>
        <taxon>Eurotiomycetidae</taxon>
        <taxon>Eurotiales</taxon>
        <taxon>Aspergillaceae</taxon>
        <taxon>Penicillium</taxon>
    </lineage>
</organism>
<name>A0A1V6TYD1_9EURO</name>
<dbReference type="OrthoDB" id="4363173at2759"/>
<evidence type="ECO:0000313" key="3">
    <source>
        <dbReference type="Proteomes" id="UP000191342"/>
    </source>
</evidence>
<protein>
    <submittedName>
        <fullName evidence="2">Uncharacterized protein</fullName>
    </submittedName>
</protein>
<gene>
    <name evidence="2" type="ORF">PENFLA_c002G04879</name>
</gene>
<comment type="caution">
    <text evidence="2">The sequence shown here is derived from an EMBL/GenBank/DDBJ whole genome shotgun (WGS) entry which is preliminary data.</text>
</comment>